<dbReference type="STRING" id="28092.WM40_00805"/>
<organism evidence="2 3">
    <name type="scientific">Robbsia andropogonis</name>
    <dbReference type="NCBI Taxonomy" id="28092"/>
    <lineage>
        <taxon>Bacteria</taxon>
        <taxon>Pseudomonadati</taxon>
        <taxon>Pseudomonadota</taxon>
        <taxon>Betaproteobacteria</taxon>
        <taxon>Burkholderiales</taxon>
        <taxon>Burkholderiaceae</taxon>
        <taxon>Robbsia</taxon>
    </lineage>
</organism>
<dbReference type="PATRIC" id="fig|28092.6.peg.184"/>
<feature type="region of interest" description="Disordered" evidence="1">
    <location>
        <begin position="1"/>
        <end position="21"/>
    </location>
</feature>
<keyword evidence="3" id="KW-1185">Reference proteome</keyword>
<feature type="region of interest" description="Disordered" evidence="1">
    <location>
        <begin position="527"/>
        <end position="547"/>
    </location>
</feature>
<accession>A0A0F5K6Q2</accession>
<reference evidence="2 3" key="1">
    <citation type="submission" date="2015-03" db="EMBL/GenBank/DDBJ databases">
        <title>Draft Genome Sequence of Burkholderia andropogonis type strain ICMP2807, isolated from Sorghum bicolor.</title>
        <authorList>
            <person name="Lopes-Santos L."/>
            <person name="Castro D.B."/>
            <person name="Ottoboni L.M."/>
            <person name="Park D."/>
            <person name="Weirc B.S."/>
            <person name="Destefano S.A."/>
        </authorList>
    </citation>
    <scope>NUCLEOTIDE SEQUENCE [LARGE SCALE GENOMIC DNA]</scope>
    <source>
        <strain evidence="2 3">ICMP2807</strain>
    </source>
</reference>
<evidence type="ECO:0000313" key="2">
    <source>
        <dbReference type="EMBL" id="KKB65212.1"/>
    </source>
</evidence>
<dbReference type="Gene3D" id="2.30.330.10">
    <property type="entry name" value="SpoA-like"/>
    <property type="match status" value="1"/>
</dbReference>
<evidence type="ECO:0008006" key="4">
    <source>
        <dbReference type="Google" id="ProtNLM"/>
    </source>
</evidence>
<feature type="region of interest" description="Disordered" evidence="1">
    <location>
        <begin position="437"/>
        <end position="456"/>
    </location>
</feature>
<name>A0A0F5K6Q2_9BURK</name>
<dbReference type="AlphaFoldDB" id="A0A0F5K6Q2"/>
<dbReference type="RefSeq" id="WP_024902569.1">
    <property type="nucleotide sequence ID" value="NZ_CADFGU010000001.1"/>
</dbReference>
<evidence type="ECO:0000256" key="1">
    <source>
        <dbReference type="SAM" id="MobiDB-lite"/>
    </source>
</evidence>
<gene>
    <name evidence="2" type="ORF">WM40_00805</name>
</gene>
<dbReference type="Proteomes" id="UP000033618">
    <property type="component" value="Unassembled WGS sequence"/>
</dbReference>
<evidence type="ECO:0000313" key="3">
    <source>
        <dbReference type="Proteomes" id="UP000033618"/>
    </source>
</evidence>
<comment type="caution">
    <text evidence="2">The sequence shown here is derived from an EMBL/GenBank/DDBJ whole genome shotgun (WGS) entry which is preliminary data.</text>
</comment>
<dbReference type="OrthoDB" id="8903804at2"/>
<sequence>MGDLPPPVQHEPTLTSSAFSPTLQVPGEVVPAMSPPLATGRARPARVALRRLSADVAQSLTLLSHRGIDCLIDMKAGATPRGWRLSLSTGVAQPLRDACDREAVIDWSGARMRLLYRNAATLSWLAARLNIDGDMPLDDASARSLRGAALDDLIGRLALTGLGMPHIVHDRALSASARGTASGAFSFVVLLQALDAAKPTILAALEADAFGVNVLAALLQNRPERPRGSARDDTLPHVHTTAGEDMVPPCPVHVSMPIVVRAILPPAYLTLAELRALAVGDIVLLGVPWTARPHTSGEGHAPSAAPGGQHGLRAVGVEAIDDAAMPVFIEIAGRVYWRVVAKGGTGAAADGWCVRLINRERGVVDDGMNDTNGGGSRMDGSPVSGNLDGRDGASWTDHVAVRVSFELGGKTVPLAELRQWREGGILTFQPSFVPQANATASAGRAARRDEDDEADLDIDDDIEAALERHDTHEMGESADSIAPDAPPLVRVRIRVNGAPVGVGELVEIDGQLGVSIMTLFADGAYSRTHPEEEKADETGGVEADGSR</sequence>
<proteinExistence type="predicted"/>
<dbReference type="EMBL" id="LAQU01000001">
    <property type="protein sequence ID" value="KKB65212.1"/>
    <property type="molecule type" value="Genomic_DNA"/>
</dbReference>
<protein>
    <recommendedName>
        <fullName evidence="4">Flagellar motor switch protein FliN-like C-terminal domain-containing protein</fullName>
    </recommendedName>
</protein>
<feature type="compositionally biased region" description="Polar residues" evidence="1">
    <location>
        <begin position="12"/>
        <end position="21"/>
    </location>
</feature>
<dbReference type="InterPro" id="IPR036429">
    <property type="entry name" value="SpoA-like_sf"/>
</dbReference>